<evidence type="ECO:0000313" key="15">
    <source>
        <dbReference type="Proteomes" id="UP000694725"/>
    </source>
</evidence>
<feature type="transmembrane region" description="Helical" evidence="12">
    <location>
        <begin position="59"/>
        <end position="78"/>
    </location>
</feature>
<evidence type="ECO:0000256" key="6">
    <source>
        <dbReference type="ARBA" id="ARBA00023040"/>
    </source>
</evidence>
<gene>
    <name evidence="14" type="primary">LOC100516627</name>
</gene>
<evidence type="ECO:0000256" key="7">
    <source>
        <dbReference type="ARBA" id="ARBA00023136"/>
    </source>
</evidence>
<dbReference type="Gene3D" id="1.20.1070.10">
    <property type="entry name" value="Rhodopsin 7-helix transmembrane proteins"/>
    <property type="match status" value="1"/>
</dbReference>
<feature type="transmembrane region" description="Helical" evidence="12">
    <location>
        <begin position="98"/>
        <end position="120"/>
    </location>
</feature>
<dbReference type="Proteomes" id="UP000694725">
    <property type="component" value="Unplaced"/>
</dbReference>
<dbReference type="GO" id="GO:0004930">
    <property type="term" value="F:G protein-coupled receptor activity"/>
    <property type="evidence" value="ECO:0007669"/>
    <property type="project" value="UniProtKB-KW"/>
</dbReference>
<evidence type="ECO:0000256" key="4">
    <source>
        <dbReference type="ARBA" id="ARBA00022692"/>
    </source>
</evidence>
<dbReference type="Ensembl" id="ENSSSCT00065061743.1">
    <property type="protein sequence ID" value="ENSSSCP00065026757.1"/>
    <property type="gene ID" value="ENSSSCG00065045122.1"/>
</dbReference>
<keyword evidence="4 11" id="KW-0812">Transmembrane</keyword>
<feature type="transmembrane region" description="Helical" evidence="12">
    <location>
        <begin position="237"/>
        <end position="258"/>
    </location>
</feature>
<dbReference type="PANTHER" id="PTHR48002">
    <property type="entry name" value="OLFACTORY RECEPTOR"/>
    <property type="match status" value="1"/>
</dbReference>
<keyword evidence="5 12" id="KW-1133">Transmembrane helix</keyword>
<evidence type="ECO:0000256" key="1">
    <source>
        <dbReference type="ARBA" id="ARBA00003929"/>
    </source>
</evidence>
<dbReference type="Pfam" id="PF13853">
    <property type="entry name" value="7tm_4"/>
    <property type="match status" value="1"/>
</dbReference>
<evidence type="ECO:0000313" key="14">
    <source>
        <dbReference type="Ensembl" id="ENSSSCP00065026757.1"/>
    </source>
</evidence>
<keyword evidence="12" id="KW-0552">Olfaction</keyword>
<keyword evidence="6 11" id="KW-0297">G-protein coupled receptor</keyword>
<sequence>MDGANHSMVSEFVFLGITNSWEIQLLLFLFSSVFYMASMMGNSLIMLTVTSDHHLHSPMYFLLANLSFIDLGVSSVISPKMIYDLFRKHKVISFSGCIAQIFFLHLVGSVEMALLIAMAFDRYVAICKPLHYLTVMSPRMCILFLVTAWIIGLIHSLVQLAFVVKLPFCGPNVLDSFYCDFPRFIKLACTDTYRLEFMVTANSGFISLGSFFILIISYIFILITVRKHSSGSSSKALSTLSTHVMVVILFFGPCIFVYMWPHPTSHLDKFLAVFDAVLTPFLNSVIYTFRNKEMKMAMRKVFSQIFIYRRIL</sequence>
<feature type="transmembrane region" description="Helical" evidence="12">
    <location>
        <begin position="141"/>
        <end position="164"/>
    </location>
</feature>
<evidence type="ECO:0000256" key="10">
    <source>
        <dbReference type="ARBA" id="ARBA00023224"/>
    </source>
</evidence>
<dbReference type="PRINTS" id="PR00245">
    <property type="entry name" value="OLFACTORYR"/>
</dbReference>
<dbReference type="FunFam" id="1.20.1070.10:FF:000012">
    <property type="entry name" value="Olfactory receptor"/>
    <property type="match status" value="1"/>
</dbReference>
<keyword evidence="12" id="KW-1003">Cell membrane</keyword>
<dbReference type="PRINTS" id="PR00237">
    <property type="entry name" value="GPCRRHODOPSN"/>
</dbReference>
<keyword evidence="7 12" id="KW-0472">Membrane</keyword>
<evidence type="ECO:0000256" key="11">
    <source>
        <dbReference type="RuleBase" id="RU000688"/>
    </source>
</evidence>
<evidence type="ECO:0000256" key="2">
    <source>
        <dbReference type="ARBA" id="ARBA00004141"/>
    </source>
</evidence>
<proteinExistence type="inferred from homology"/>
<keyword evidence="9 11" id="KW-0675">Receptor</keyword>
<dbReference type="InterPro" id="IPR017452">
    <property type="entry name" value="GPCR_Rhodpsn_7TM"/>
</dbReference>
<feature type="transmembrane region" description="Helical" evidence="12">
    <location>
        <begin position="23"/>
        <end position="47"/>
    </location>
</feature>
<keyword evidence="8" id="KW-1015">Disulfide bond</keyword>
<feature type="transmembrane region" description="Helical" evidence="12">
    <location>
        <begin position="205"/>
        <end position="225"/>
    </location>
</feature>
<evidence type="ECO:0000259" key="13">
    <source>
        <dbReference type="PROSITE" id="PS50262"/>
    </source>
</evidence>
<organism evidence="14 15">
    <name type="scientific">Sus scrofa</name>
    <name type="common">Pig</name>
    <dbReference type="NCBI Taxonomy" id="9823"/>
    <lineage>
        <taxon>Eukaryota</taxon>
        <taxon>Metazoa</taxon>
        <taxon>Chordata</taxon>
        <taxon>Craniata</taxon>
        <taxon>Vertebrata</taxon>
        <taxon>Euteleostomi</taxon>
        <taxon>Mammalia</taxon>
        <taxon>Eutheria</taxon>
        <taxon>Laurasiatheria</taxon>
        <taxon>Artiodactyla</taxon>
        <taxon>Suina</taxon>
        <taxon>Suidae</taxon>
        <taxon>Sus</taxon>
    </lineage>
</organism>
<keyword evidence="12" id="KW-0716">Sensory transduction</keyword>
<comment type="subcellular location">
    <subcellularLocation>
        <location evidence="12">Cell membrane</location>
        <topology evidence="12">Multi-pass membrane protein</topology>
    </subcellularLocation>
    <subcellularLocation>
        <location evidence="2">Membrane</location>
        <topology evidence="2">Multi-pass membrane protein</topology>
    </subcellularLocation>
</comment>
<dbReference type="AlphaFoldDB" id="A0A8D1YXK4"/>
<dbReference type="SUPFAM" id="SSF81321">
    <property type="entry name" value="Family A G protein-coupled receptor-like"/>
    <property type="match status" value="1"/>
</dbReference>
<evidence type="ECO:0000256" key="5">
    <source>
        <dbReference type="ARBA" id="ARBA00022989"/>
    </source>
</evidence>
<dbReference type="GO" id="GO:0005886">
    <property type="term" value="C:plasma membrane"/>
    <property type="evidence" value="ECO:0007669"/>
    <property type="project" value="UniProtKB-SubCell"/>
</dbReference>
<protein>
    <recommendedName>
        <fullName evidence="12">Olfactory receptor</fullName>
    </recommendedName>
</protein>
<dbReference type="InterPro" id="IPR000276">
    <property type="entry name" value="GPCR_Rhodpsn"/>
</dbReference>
<feature type="transmembrane region" description="Helical" evidence="12">
    <location>
        <begin position="270"/>
        <end position="289"/>
    </location>
</feature>
<keyword evidence="10 11" id="KW-0807">Transducer</keyword>
<dbReference type="CDD" id="cd15226">
    <property type="entry name" value="7tmA_OR4-like"/>
    <property type="match status" value="1"/>
</dbReference>
<comment type="function">
    <text evidence="1">Putative odorant or sperm cell receptor.</text>
</comment>
<dbReference type="PROSITE" id="PS00237">
    <property type="entry name" value="G_PROTEIN_RECEP_F1_1"/>
    <property type="match status" value="1"/>
</dbReference>
<dbReference type="GO" id="GO:0004984">
    <property type="term" value="F:olfactory receptor activity"/>
    <property type="evidence" value="ECO:0007669"/>
    <property type="project" value="InterPro"/>
</dbReference>
<comment type="similarity">
    <text evidence="3 11">Belongs to the G-protein coupled receptor 1 family.</text>
</comment>
<dbReference type="InterPro" id="IPR000725">
    <property type="entry name" value="Olfact_rcpt"/>
</dbReference>
<evidence type="ECO:0000256" key="12">
    <source>
        <dbReference type="RuleBase" id="RU363047"/>
    </source>
</evidence>
<feature type="domain" description="G-protein coupled receptors family 1 profile" evidence="13">
    <location>
        <begin position="41"/>
        <end position="287"/>
    </location>
</feature>
<dbReference type="InterPro" id="IPR050427">
    <property type="entry name" value="Olfactory_Receptors"/>
</dbReference>
<reference evidence="14" key="1">
    <citation type="submission" date="2025-08" db="UniProtKB">
        <authorList>
            <consortium name="Ensembl"/>
        </authorList>
    </citation>
    <scope>IDENTIFICATION</scope>
</reference>
<evidence type="ECO:0000256" key="3">
    <source>
        <dbReference type="ARBA" id="ARBA00010663"/>
    </source>
</evidence>
<dbReference type="PROSITE" id="PS50262">
    <property type="entry name" value="G_PROTEIN_RECEP_F1_2"/>
    <property type="match status" value="1"/>
</dbReference>
<accession>A0A8D1YXK4</accession>
<evidence type="ECO:0000256" key="9">
    <source>
        <dbReference type="ARBA" id="ARBA00023170"/>
    </source>
</evidence>
<name>A0A8D1YXK4_PIG</name>
<evidence type="ECO:0000256" key="8">
    <source>
        <dbReference type="ARBA" id="ARBA00023157"/>
    </source>
</evidence>